<dbReference type="AlphaFoldDB" id="A0A6A6V1V5"/>
<feature type="region of interest" description="Disordered" evidence="1">
    <location>
        <begin position="1"/>
        <end position="115"/>
    </location>
</feature>
<protein>
    <recommendedName>
        <fullName evidence="2">MINDY deubiquitinase domain-containing protein</fullName>
    </recommendedName>
</protein>
<dbReference type="PANTHER" id="PTHR18063:SF6">
    <property type="entry name" value="UBIQUITIN CARBOXYL-TERMINAL HYDROLASE"/>
    <property type="match status" value="1"/>
</dbReference>
<feature type="compositionally biased region" description="Polar residues" evidence="1">
    <location>
        <begin position="754"/>
        <end position="765"/>
    </location>
</feature>
<evidence type="ECO:0000313" key="4">
    <source>
        <dbReference type="Proteomes" id="UP000799440"/>
    </source>
</evidence>
<accession>A0A6A6V1V5</accession>
<dbReference type="InterPro" id="IPR007518">
    <property type="entry name" value="MINDY"/>
</dbReference>
<dbReference type="PANTHER" id="PTHR18063">
    <property type="entry name" value="NF-E2 INDUCIBLE PROTEIN"/>
    <property type="match status" value="1"/>
</dbReference>
<gene>
    <name evidence="3" type="ORF">M011DRAFT_408667</name>
</gene>
<dbReference type="GO" id="GO:0005829">
    <property type="term" value="C:cytosol"/>
    <property type="evidence" value="ECO:0007669"/>
    <property type="project" value="TreeGrafter"/>
</dbReference>
<name>A0A6A6V1V5_9PLEO</name>
<dbReference type="OrthoDB" id="10261212at2759"/>
<feature type="compositionally biased region" description="Polar residues" evidence="1">
    <location>
        <begin position="334"/>
        <end position="345"/>
    </location>
</feature>
<feature type="compositionally biased region" description="Polar residues" evidence="1">
    <location>
        <begin position="1"/>
        <end position="10"/>
    </location>
</feature>
<feature type="region of interest" description="Disordered" evidence="1">
    <location>
        <begin position="686"/>
        <end position="888"/>
    </location>
</feature>
<feature type="compositionally biased region" description="Basic and acidic residues" evidence="1">
    <location>
        <begin position="737"/>
        <end position="752"/>
    </location>
</feature>
<feature type="compositionally biased region" description="Basic and acidic residues" evidence="1">
    <location>
        <begin position="284"/>
        <end position="295"/>
    </location>
</feature>
<feature type="region of interest" description="Disordered" evidence="1">
    <location>
        <begin position="144"/>
        <end position="345"/>
    </location>
</feature>
<evidence type="ECO:0000259" key="2">
    <source>
        <dbReference type="Pfam" id="PF04424"/>
    </source>
</evidence>
<feature type="compositionally biased region" description="Polar residues" evidence="1">
    <location>
        <begin position="145"/>
        <end position="194"/>
    </location>
</feature>
<dbReference type="GO" id="GO:0071108">
    <property type="term" value="P:protein K48-linked deubiquitination"/>
    <property type="evidence" value="ECO:0007669"/>
    <property type="project" value="TreeGrafter"/>
</dbReference>
<keyword evidence="4" id="KW-1185">Reference proteome</keyword>
<feature type="compositionally biased region" description="Basic and acidic residues" evidence="1">
    <location>
        <begin position="879"/>
        <end position="888"/>
    </location>
</feature>
<dbReference type="InterPro" id="IPR033979">
    <property type="entry name" value="MINDY_domain"/>
</dbReference>
<dbReference type="Proteomes" id="UP000799440">
    <property type="component" value="Unassembled WGS sequence"/>
</dbReference>
<dbReference type="Pfam" id="PF04424">
    <property type="entry name" value="MINDY_DUB"/>
    <property type="match status" value="1"/>
</dbReference>
<evidence type="ECO:0000313" key="3">
    <source>
        <dbReference type="EMBL" id="KAF2744435.1"/>
    </source>
</evidence>
<dbReference type="GO" id="GO:0071944">
    <property type="term" value="C:cell periphery"/>
    <property type="evidence" value="ECO:0007669"/>
    <property type="project" value="TreeGrafter"/>
</dbReference>
<reference evidence="3" key="1">
    <citation type="journal article" date="2020" name="Stud. Mycol.">
        <title>101 Dothideomycetes genomes: a test case for predicting lifestyles and emergence of pathogens.</title>
        <authorList>
            <person name="Haridas S."/>
            <person name="Albert R."/>
            <person name="Binder M."/>
            <person name="Bloem J."/>
            <person name="Labutti K."/>
            <person name="Salamov A."/>
            <person name="Andreopoulos B."/>
            <person name="Baker S."/>
            <person name="Barry K."/>
            <person name="Bills G."/>
            <person name="Bluhm B."/>
            <person name="Cannon C."/>
            <person name="Castanera R."/>
            <person name="Culley D."/>
            <person name="Daum C."/>
            <person name="Ezra D."/>
            <person name="Gonzalez J."/>
            <person name="Henrissat B."/>
            <person name="Kuo A."/>
            <person name="Liang C."/>
            <person name="Lipzen A."/>
            <person name="Lutzoni F."/>
            <person name="Magnuson J."/>
            <person name="Mondo S."/>
            <person name="Nolan M."/>
            <person name="Ohm R."/>
            <person name="Pangilinan J."/>
            <person name="Park H.-J."/>
            <person name="Ramirez L."/>
            <person name="Alfaro M."/>
            <person name="Sun H."/>
            <person name="Tritt A."/>
            <person name="Yoshinaga Y."/>
            <person name="Zwiers L.-H."/>
            <person name="Turgeon B."/>
            <person name="Goodwin S."/>
            <person name="Spatafora J."/>
            <person name="Crous P."/>
            <person name="Grigoriev I."/>
        </authorList>
    </citation>
    <scope>NUCLEOTIDE SEQUENCE</scope>
    <source>
        <strain evidence="3">CBS 119925</strain>
    </source>
</reference>
<dbReference type="GO" id="GO:0016807">
    <property type="term" value="F:cysteine-type carboxypeptidase activity"/>
    <property type="evidence" value="ECO:0007669"/>
    <property type="project" value="TreeGrafter"/>
</dbReference>
<feature type="compositionally biased region" description="Acidic residues" evidence="1">
    <location>
        <begin position="79"/>
        <end position="90"/>
    </location>
</feature>
<dbReference type="GO" id="GO:0004843">
    <property type="term" value="F:cysteine-type deubiquitinase activity"/>
    <property type="evidence" value="ECO:0007669"/>
    <property type="project" value="InterPro"/>
</dbReference>
<dbReference type="EMBL" id="MU006589">
    <property type="protein sequence ID" value="KAF2744435.1"/>
    <property type="molecule type" value="Genomic_DNA"/>
</dbReference>
<feature type="compositionally biased region" description="Basic and acidic residues" evidence="1">
    <location>
        <begin position="716"/>
        <end position="725"/>
    </location>
</feature>
<proteinExistence type="predicted"/>
<sequence length="888" mass="98017">MVLRKSTSQDDLVPAPLSQAAHHPPYPVSPSSEQPPVLPPEFTPDPSRSPAFALKTPDEVGALQNPEKEDSEYSLSDWENTDGEDSEPEPQDLPAPLKVGGGKPLPQKKDSLPDVLKVKAPPAIQHKKSYEMPAMQPKKSYEMITPNQTGASTGSWGGLSNDSGGSVPLQTNNPYLRMQNTGQSNFGVENSQQAWADAPGHPPPSAPVELPASHTPDTPTDRMAHLTLNSGIPPRSSPKVEQPPIISIESPTPHQTPATATATSPDASRRWDAAMQSSSIDAWAQKHVEHPKPARDSPQVPHVRPADQTTGLIRSSPPLDEEQPPALPPRRSQEQGSATAMPQQSIDTMAGTALREEVESPNTIMNKRRKEHYPIKHIRWLDSTVNQIRESPILTQNVNGPCPLLALVNALVLSTPIDLRTDFVETLRTREQVSLGLLVDAVIEELMSGRRGNELGDINELYKFLIGLQTGMNVNPMFVHDAQAGDGSSVHNLPGGFENTRDMRLYRTFNMPLIHGWLPEPNSEEYAAFGRVAKTYETAQYVQFQEEELEAKLQTEGLDAEEQRLFTDIQAIKEFLSRWPTQLTEYGLRNMQQAIKPGEVGILFRNDHFSTLYKNPHTNELMTLVTDQGYASHDEIVWESLVDLSGRGSELYSGDFRAIGNNSLPQSQQQQQHDQSFMDANDGEWTTVQGSRRRNDNPTSSAAEPTPDVEAGLDPSRTEQEDHDLALALQLQEEEEDRHRRSQEERRRRDAEMNQLSENAISSQTGRDRTPRQSEYPPLIPPRRSNLQNSSRSDGEGNPPPPTYEEAATTPQYHPPAGHPANPTAPLNPRPGPQGNSSNINLGQGGRRPQGRPLGSIPQTLPPRPGRRQSGVVGPNGQQEEREKCVVM</sequence>
<evidence type="ECO:0000256" key="1">
    <source>
        <dbReference type="SAM" id="MobiDB-lite"/>
    </source>
</evidence>
<feature type="domain" description="MINDY deubiquitinase" evidence="2">
    <location>
        <begin position="372"/>
        <end position="656"/>
    </location>
</feature>
<feature type="compositionally biased region" description="Low complexity" evidence="1">
    <location>
        <begin position="250"/>
        <end position="266"/>
    </location>
</feature>
<organism evidence="3 4">
    <name type="scientific">Sporormia fimetaria CBS 119925</name>
    <dbReference type="NCBI Taxonomy" id="1340428"/>
    <lineage>
        <taxon>Eukaryota</taxon>
        <taxon>Fungi</taxon>
        <taxon>Dikarya</taxon>
        <taxon>Ascomycota</taxon>
        <taxon>Pezizomycotina</taxon>
        <taxon>Dothideomycetes</taxon>
        <taxon>Pleosporomycetidae</taxon>
        <taxon>Pleosporales</taxon>
        <taxon>Sporormiaceae</taxon>
        <taxon>Sporormia</taxon>
    </lineage>
</organism>
<dbReference type="GO" id="GO:1990380">
    <property type="term" value="F:K48-linked deubiquitinase activity"/>
    <property type="evidence" value="ECO:0007669"/>
    <property type="project" value="InterPro"/>
</dbReference>